<comment type="similarity">
    <text evidence="1">Belongs to the class I-like SAM-binding methyltransferase superfamily. CmoM family.</text>
</comment>
<reference evidence="3" key="1">
    <citation type="journal article" date="2010" name="Insect Mol. Biol.">
        <title>The draft genome sequence of Arsenophonus nasoniae, son-killer bacterium of Nasonia vitripennis, reveals genes associated with virulence and symbiosis.</title>
        <authorList>
            <person name="Wilkes T."/>
            <person name="Darby A.C."/>
            <person name="Choi J."/>
            <person name="Colborne J.K."/>
            <person name="Werren J.H."/>
            <person name="Hurst G.D.D."/>
        </authorList>
    </citation>
    <scope>NUCLEOTIDE SEQUENCE</scope>
</reference>
<dbReference type="Pfam" id="PF08241">
    <property type="entry name" value="Methyltransf_11"/>
    <property type="match status" value="1"/>
</dbReference>
<keyword evidence="1" id="KW-0949">S-adenosyl-L-methionine</keyword>
<dbReference type="Gene3D" id="3.40.50.150">
    <property type="entry name" value="Vaccinia Virus protein VP39"/>
    <property type="match status" value="1"/>
</dbReference>
<dbReference type="GO" id="GO:0097697">
    <property type="term" value="F:tRNA (5-carboxymethoxyuridine(34)-5-O)-methyltransferase activity"/>
    <property type="evidence" value="ECO:0007669"/>
    <property type="project" value="UniProtKB-UniRule"/>
</dbReference>
<comment type="catalytic activity">
    <reaction evidence="1">
        <text>5-carboxymethoxyuridine(34) in tRNA + S-adenosyl-L-methionine = 5-methoxycarbonylmethoxyuridine(34) in tRNA + S-adenosyl-L-homocysteine</text>
        <dbReference type="Rhea" id="RHEA:54080"/>
        <dbReference type="Rhea" id="RHEA-COMP:13383"/>
        <dbReference type="Rhea" id="RHEA-COMP:13781"/>
        <dbReference type="ChEBI" id="CHEBI:57856"/>
        <dbReference type="ChEBI" id="CHEBI:59789"/>
        <dbReference type="ChEBI" id="CHEBI:136879"/>
        <dbReference type="ChEBI" id="CHEBI:138053"/>
    </reaction>
</comment>
<organism evidence="3">
    <name type="scientific">Arsenophonus nasoniae</name>
    <name type="common">son-killer infecting Nasonia vitripennis</name>
    <dbReference type="NCBI Taxonomy" id="638"/>
    <lineage>
        <taxon>Bacteria</taxon>
        <taxon>Pseudomonadati</taxon>
        <taxon>Pseudomonadota</taxon>
        <taxon>Gammaproteobacteria</taxon>
        <taxon>Enterobacterales</taxon>
        <taxon>Morganellaceae</taxon>
        <taxon>Arsenophonus</taxon>
    </lineage>
</organism>
<gene>
    <name evidence="1" type="primary">cmoM</name>
    <name evidence="3" type="ORF">ARN_16360</name>
</gene>
<accession>D2TZL5</accession>
<dbReference type="AlphaFoldDB" id="D2TZL5"/>
<dbReference type="InterPro" id="IPR013216">
    <property type="entry name" value="Methyltransf_11"/>
</dbReference>
<evidence type="ECO:0000256" key="1">
    <source>
        <dbReference type="HAMAP-Rule" id="MF_02057"/>
    </source>
</evidence>
<feature type="binding site" evidence="1">
    <location>
        <begin position="59"/>
        <end position="60"/>
    </location>
    <ligand>
        <name>S-adenosyl-L-methionine</name>
        <dbReference type="ChEBI" id="CHEBI:59789"/>
    </ligand>
</feature>
<dbReference type="HAMAP" id="MF_02057">
    <property type="entry name" value="tRNA_methyltr_CmoM"/>
    <property type="match status" value="1"/>
</dbReference>
<dbReference type="GO" id="GO:0006400">
    <property type="term" value="P:tRNA modification"/>
    <property type="evidence" value="ECO:0007669"/>
    <property type="project" value="UniProtKB-UniRule"/>
</dbReference>
<name>D2TZL5_9GAMM</name>
<feature type="binding site" evidence="1">
    <location>
        <position position="80"/>
    </location>
    <ligand>
        <name>S-adenosyl-L-methionine</name>
        <dbReference type="ChEBI" id="CHEBI:59789"/>
    </ligand>
</feature>
<dbReference type="InterPro" id="IPR033664">
    <property type="entry name" value="Cmo5U_methylTrfase"/>
</dbReference>
<dbReference type="EC" id="2.1.1.-" evidence="1"/>
<evidence type="ECO:0000313" key="3">
    <source>
        <dbReference type="EMBL" id="CBA73133.1"/>
    </source>
</evidence>
<evidence type="ECO:0000259" key="2">
    <source>
        <dbReference type="Pfam" id="PF08241"/>
    </source>
</evidence>
<dbReference type="EMBL" id="FN545193">
    <property type="protein sequence ID" value="CBA73133.1"/>
    <property type="molecule type" value="Genomic_DNA"/>
</dbReference>
<dbReference type="PANTHER" id="PTHR43861">
    <property type="entry name" value="TRANS-ACONITATE 2-METHYLTRANSFERASE-RELATED"/>
    <property type="match status" value="1"/>
</dbReference>
<keyword evidence="1" id="KW-0819">tRNA processing</keyword>
<feature type="binding site" evidence="1">
    <location>
        <position position="128"/>
    </location>
    <ligand>
        <name>S-adenosyl-L-methionine</name>
        <dbReference type="ChEBI" id="CHEBI:59789"/>
    </ligand>
</feature>
<dbReference type="GO" id="GO:0008757">
    <property type="term" value="F:S-adenosylmethionine-dependent methyltransferase activity"/>
    <property type="evidence" value="ECO:0007669"/>
    <property type="project" value="InterPro"/>
</dbReference>
<keyword evidence="1 3" id="KW-0489">Methyltransferase</keyword>
<feature type="binding site" evidence="1">
    <location>
        <position position="33"/>
    </location>
    <ligand>
        <name>S-adenosyl-L-methionine</name>
        <dbReference type="ChEBI" id="CHEBI:59789"/>
    </ligand>
</feature>
<proteinExistence type="inferred from homology"/>
<dbReference type="CDD" id="cd02440">
    <property type="entry name" value="AdoMet_MTases"/>
    <property type="match status" value="1"/>
</dbReference>
<dbReference type="GO" id="GO:0032259">
    <property type="term" value="P:methylation"/>
    <property type="evidence" value="ECO:0007669"/>
    <property type="project" value="UniProtKB-KW"/>
</dbReference>
<dbReference type="InterPro" id="IPR029063">
    <property type="entry name" value="SAM-dependent_MTases_sf"/>
</dbReference>
<protein>
    <recommendedName>
        <fullName evidence="1">tRNA 5-carboxymethoxyuridine methyltransferase</fullName>
        <ecNumber evidence="1">2.1.1.-</ecNumber>
    </recommendedName>
    <alternativeName>
        <fullName evidence="1">cmo5U methyltransferase</fullName>
    </alternativeName>
</protein>
<keyword evidence="1 3" id="KW-0808">Transferase</keyword>
<sequence length="265" mass="30169">MLSRYFFMVDRNFDDIADKFTQNIYGTTKGKIREAVIWQDLNSLLDLLPSKPLKILDAGGGEGLFACKLAAMGHQVIVCDISSTMVERARLLAEEKKVSHNMRFVHASFQDIAQSLTATGAVDLVLFHAVIEWINEQKSAIKTLADIINPGGAFSIMFYNANGLVMRNAVLGNFHLATPNIQRRRKRSLTPLNPLLPETVYQWLEEFDFKIVGKTGVRVFHDYLQNRQLQNKDFPALLALEQRYCRQQPYINLGRYIHVMACKSM</sequence>
<dbReference type="NCBIfam" id="NF008264">
    <property type="entry name" value="PRK11036.1"/>
    <property type="match status" value="1"/>
</dbReference>
<comment type="function">
    <text evidence="1">Catalyzes the methylation of 5-carboxymethoxyuridine (cmo5U) to form 5-methoxycarbonylmethoxyuridine (mcmo5U) at position 34 in tRNAs.</text>
</comment>
<comment type="caution">
    <text evidence="1">Lacks conserved residue(s) required for the propagation of feature annotation.</text>
</comment>
<dbReference type="SUPFAM" id="SSF53335">
    <property type="entry name" value="S-adenosyl-L-methionine-dependent methyltransferases"/>
    <property type="match status" value="1"/>
</dbReference>
<feature type="domain" description="Methyltransferase type 11" evidence="2">
    <location>
        <begin position="56"/>
        <end position="155"/>
    </location>
</feature>